<organism evidence="2 3">
    <name type="scientific">Candidatus Scalindua japonica</name>
    <dbReference type="NCBI Taxonomy" id="1284222"/>
    <lineage>
        <taxon>Bacteria</taxon>
        <taxon>Pseudomonadati</taxon>
        <taxon>Planctomycetota</taxon>
        <taxon>Candidatus Brocadiia</taxon>
        <taxon>Candidatus Brocadiales</taxon>
        <taxon>Candidatus Scalinduaceae</taxon>
        <taxon>Candidatus Scalindua</taxon>
    </lineage>
</organism>
<protein>
    <submittedName>
        <fullName evidence="2">Uncharacterized protein</fullName>
    </submittedName>
</protein>
<dbReference type="EMBL" id="BAOS01000018">
    <property type="protein sequence ID" value="GAX61183.1"/>
    <property type="molecule type" value="Genomic_DNA"/>
</dbReference>
<dbReference type="RefSeq" id="WP_096894565.1">
    <property type="nucleotide sequence ID" value="NZ_BAOS01000017.1"/>
</dbReference>
<dbReference type="Pfam" id="PF15781">
    <property type="entry name" value="ParE-like_toxin"/>
    <property type="match status" value="1"/>
</dbReference>
<keyword evidence="3" id="KW-1185">Reference proteome</keyword>
<dbReference type="InterPro" id="IPR031552">
    <property type="entry name" value="ParE-like_toxin"/>
</dbReference>
<dbReference type="EMBL" id="BAOS01000017">
    <property type="protein sequence ID" value="GAX61178.1"/>
    <property type="molecule type" value="Genomic_DNA"/>
</dbReference>
<evidence type="ECO:0000313" key="2">
    <source>
        <dbReference type="EMBL" id="GAX61183.1"/>
    </source>
</evidence>
<name>A0A286TZ56_9BACT</name>
<reference evidence="2" key="1">
    <citation type="journal article" date="2017" name="Environ. Microbiol. Rep.">
        <title>Genetic diversity of marine anaerobic ammonium-oxidizing bacteria as revealed by genomic and proteomic analyses of 'Candidatus Scalindua japonica'.</title>
        <authorList>
            <person name="Oshiki M."/>
            <person name="Mizuto K."/>
            <person name="Kimura Z."/>
            <person name="Kindaichi T."/>
            <person name="Satoh H."/>
            <person name="Okabe S."/>
        </authorList>
    </citation>
    <scope>NUCLEOTIDE SEQUENCE</scope>
    <source>
        <strain evidence="2">Husup-a2</strain>
    </source>
</reference>
<reference evidence="3" key="2">
    <citation type="journal article" date="2017" name="Environ. Microbiol. Rep.">
        <title>Genetic Diversity of Marine Anaerobic Ammonium-Oxidizing Bacteria as Revealed by Genomic and Proteomic Analyses of 'Candidatus Scalindua japonica'.</title>
        <authorList>
            <person name="Oshiki M."/>
            <person name="Mizuto K."/>
            <person name="Kimura Z."/>
            <person name="Kindaichi T."/>
            <person name="Satoh H."/>
            <person name="Okabe S."/>
        </authorList>
    </citation>
    <scope>NUCLEOTIDE SEQUENCE [LARGE SCALE GENOMIC DNA]</scope>
    <source>
        <strain evidence="3">husup-a2</strain>
    </source>
</reference>
<evidence type="ECO:0000313" key="3">
    <source>
        <dbReference type="Proteomes" id="UP000218542"/>
    </source>
</evidence>
<accession>A0A286TZ56</accession>
<dbReference type="Proteomes" id="UP000218542">
    <property type="component" value="Unassembled WGS sequence"/>
</dbReference>
<sequence length="92" mass="11093">MNKIIASNHFLKFKKKSPKKLQLEIDNEVKNIINNPEIGELKKGDLKTIRIYKFRYKAQFYLLSYEVKGKTLYLYLVGTHENYYKQLKRYLS</sequence>
<dbReference type="Gene3D" id="3.30.2310.20">
    <property type="entry name" value="RelE-like"/>
    <property type="match status" value="1"/>
</dbReference>
<dbReference type="InterPro" id="IPR035093">
    <property type="entry name" value="RelE/ParE_toxin_dom_sf"/>
</dbReference>
<dbReference type="SUPFAM" id="SSF143011">
    <property type="entry name" value="RelE-like"/>
    <property type="match status" value="1"/>
</dbReference>
<dbReference type="OrthoDB" id="82378at2"/>
<gene>
    <name evidence="1" type="ORF">SCALIN_C17_0212</name>
    <name evidence="2" type="ORF">SCALIN_C18_0002</name>
</gene>
<evidence type="ECO:0000313" key="1">
    <source>
        <dbReference type="EMBL" id="GAX61178.1"/>
    </source>
</evidence>
<dbReference type="AlphaFoldDB" id="A0A286TZ56"/>
<proteinExistence type="predicted"/>
<comment type="caution">
    <text evidence="2">The sequence shown here is derived from an EMBL/GenBank/DDBJ whole genome shotgun (WGS) entry which is preliminary data.</text>
</comment>